<dbReference type="InterPro" id="IPR011990">
    <property type="entry name" value="TPR-like_helical_dom_sf"/>
</dbReference>
<name>A0ABR2ZC15_9AGAR</name>
<sequence>MSQNTRGRAQSLKDEGNKLFIAKNFDAAMGKYDEAIALDDRNPILFANRAACRLSLRRYGSSAGRCWIAMPDFAGRRYMDAVADAAKELRQFDQSEEYWKKALETLPRGNLTEAELKQKEQYEKSHAASKRSMEDMKNEAKHCVSGTTACPNNQMPGVRALEMKAQLERERKYDSSAWAIASAYEQFQKGTKQMDDFRTHGPMMAMFNVQSIENITNAVLCDRRVLQCTDSAWVEKVRRQIQGETRYTGAWTEDGPAALMQEANNRRVERGWDHVRQAVGTTIRCWILFGILHSQMQHHHVAALELYGRALEVMRWGRREWSGISAENRGVIFLDSFMHSVHSLYLDALVQVASSEKDLGKLERLEELQEEADKVINSINGNPIPPRESDPSFSAAYYYYPRGYAYSMKGLYYREKAGLTTDRAEAKRLMREAGKAYMSASENFSEDDELYAWNMSIALDNMVRGSGPPHDLMDCMTKVKAALPKIQKIWGKSALALRGRDALIQTQFKHEAAIRRQLA</sequence>
<dbReference type="Gene3D" id="1.25.40.10">
    <property type="entry name" value="Tetratricopeptide repeat domain"/>
    <property type="match status" value="1"/>
</dbReference>
<proteinExistence type="predicted"/>
<protein>
    <submittedName>
        <fullName evidence="3">Uncharacterized protein</fullName>
    </submittedName>
</protein>
<keyword evidence="1" id="KW-0677">Repeat</keyword>
<dbReference type="InterPro" id="IPR047150">
    <property type="entry name" value="SGT"/>
</dbReference>
<evidence type="ECO:0000256" key="1">
    <source>
        <dbReference type="ARBA" id="ARBA00022737"/>
    </source>
</evidence>
<dbReference type="PANTHER" id="PTHR45831:SF2">
    <property type="entry name" value="LD24721P"/>
    <property type="match status" value="1"/>
</dbReference>
<evidence type="ECO:0000313" key="3">
    <source>
        <dbReference type="EMBL" id="KAL0058759.1"/>
    </source>
</evidence>
<organism evidence="3 4">
    <name type="scientific">Marasmius tenuissimus</name>
    <dbReference type="NCBI Taxonomy" id="585030"/>
    <lineage>
        <taxon>Eukaryota</taxon>
        <taxon>Fungi</taxon>
        <taxon>Dikarya</taxon>
        <taxon>Basidiomycota</taxon>
        <taxon>Agaricomycotina</taxon>
        <taxon>Agaricomycetes</taxon>
        <taxon>Agaricomycetidae</taxon>
        <taxon>Agaricales</taxon>
        <taxon>Marasmiineae</taxon>
        <taxon>Marasmiaceae</taxon>
        <taxon>Marasmius</taxon>
    </lineage>
</organism>
<keyword evidence="4" id="KW-1185">Reference proteome</keyword>
<comment type="caution">
    <text evidence="3">The sequence shown here is derived from an EMBL/GenBank/DDBJ whole genome shotgun (WGS) entry which is preliminary data.</text>
</comment>
<dbReference type="Proteomes" id="UP001437256">
    <property type="component" value="Unassembled WGS sequence"/>
</dbReference>
<evidence type="ECO:0000256" key="2">
    <source>
        <dbReference type="ARBA" id="ARBA00022803"/>
    </source>
</evidence>
<evidence type="ECO:0000313" key="4">
    <source>
        <dbReference type="Proteomes" id="UP001437256"/>
    </source>
</evidence>
<keyword evidence="2" id="KW-0802">TPR repeat</keyword>
<dbReference type="PANTHER" id="PTHR45831">
    <property type="entry name" value="LD24721P"/>
    <property type="match status" value="1"/>
</dbReference>
<accession>A0ABR2ZC15</accession>
<reference evidence="3 4" key="1">
    <citation type="submission" date="2024-05" db="EMBL/GenBank/DDBJ databases">
        <title>A draft genome resource for the thread blight pathogen Marasmius tenuissimus strain MS-2.</title>
        <authorList>
            <person name="Yulfo-Soto G.E."/>
            <person name="Baruah I.K."/>
            <person name="Amoako-Attah I."/>
            <person name="Bukari Y."/>
            <person name="Meinhardt L.W."/>
            <person name="Bailey B.A."/>
            <person name="Cohen S.P."/>
        </authorList>
    </citation>
    <scope>NUCLEOTIDE SEQUENCE [LARGE SCALE GENOMIC DNA]</scope>
    <source>
        <strain evidence="3 4">MS-2</strain>
    </source>
</reference>
<dbReference type="SUPFAM" id="SSF48452">
    <property type="entry name" value="TPR-like"/>
    <property type="match status" value="1"/>
</dbReference>
<dbReference type="EMBL" id="JBBXMP010000277">
    <property type="protein sequence ID" value="KAL0058759.1"/>
    <property type="molecule type" value="Genomic_DNA"/>
</dbReference>
<gene>
    <name evidence="3" type="ORF">AAF712_014531</name>
</gene>